<evidence type="ECO:0000313" key="1">
    <source>
        <dbReference type="EMBL" id="MCE5166899.1"/>
    </source>
</evidence>
<evidence type="ECO:0000313" key="2">
    <source>
        <dbReference type="Proteomes" id="UP000823775"/>
    </source>
</evidence>
<reference evidence="1 2" key="1">
    <citation type="journal article" date="2021" name="BMC Genomics">
        <title>Datura genome reveals duplications of psychoactive alkaloid biosynthetic genes and high mutation rate following tissue culture.</title>
        <authorList>
            <person name="Rajewski A."/>
            <person name="Carter-House D."/>
            <person name="Stajich J."/>
            <person name="Litt A."/>
        </authorList>
    </citation>
    <scope>NUCLEOTIDE SEQUENCE [LARGE SCALE GENOMIC DNA]</scope>
    <source>
        <strain evidence="1">AR-01</strain>
    </source>
</reference>
<feature type="non-terminal residue" evidence="1">
    <location>
        <position position="1"/>
    </location>
</feature>
<accession>A0ABS8YA60</accession>
<name>A0ABS8YA60_DATST</name>
<sequence>GFDIDIYPGDCEVARHIPYLDFEEEADMLMELADHAIQDYNNRETTKGWNEVAHLKGEERSTQAEIVGKERQGLGFIQWNFRSRPTQVNGGFSPGG</sequence>
<comment type="caution">
    <text evidence="1">The sequence shown here is derived from an EMBL/GenBank/DDBJ whole genome shotgun (WGS) entry which is preliminary data.</text>
</comment>
<dbReference type="EMBL" id="JACEIK010035903">
    <property type="protein sequence ID" value="MCE5166899.1"/>
    <property type="molecule type" value="Genomic_DNA"/>
</dbReference>
<keyword evidence="2" id="KW-1185">Reference proteome</keyword>
<dbReference type="Proteomes" id="UP000823775">
    <property type="component" value="Unassembled WGS sequence"/>
</dbReference>
<organism evidence="1 2">
    <name type="scientific">Datura stramonium</name>
    <name type="common">Jimsonweed</name>
    <name type="synonym">Common thornapple</name>
    <dbReference type="NCBI Taxonomy" id="4076"/>
    <lineage>
        <taxon>Eukaryota</taxon>
        <taxon>Viridiplantae</taxon>
        <taxon>Streptophyta</taxon>
        <taxon>Embryophyta</taxon>
        <taxon>Tracheophyta</taxon>
        <taxon>Spermatophyta</taxon>
        <taxon>Magnoliopsida</taxon>
        <taxon>eudicotyledons</taxon>
        <taxon>Gunneridae</taxon>
        <taxon>Pentapetalae</taxon>
        <taxon>asterids</taxon>
        <taxon>lamiids</taxon>
        <taxon>Solanales</taxon>
        <taxon>Solanaceae</taxon>
        <taxon>Solanoideae</taxon>
        <taxon>Datureae</taxon>
        <taxon>Datura</taxon>
    </lineage>
</organism>
<proteinExistence type="predicted"/>
<protein>
    <submittedName>
        <fullName evidence="1">Uncharacterized protein</fullName>
    </submittedName>
</protein>
<gene>
    <name evidence="1" type="ORF">HAX54_029059</name>
</gene>